<dbReference type="Pfam" id="PF14363">
    <property type="entry name" value="AAA_assoc"/>
    <property type="match status" value="1"/>
</dbReference>
<dbReference type="AlphaFoldDB" id="A0AAV8C3Z1"/>
<comment type="caution">
    <text evidence="2">The sequence shown here is derived from an EMBL/GenBank/DDBJ whole genome shotgun (WGS) entry which is preliminary data.</text>
</comment>
<dbReference type="EMBL" id="JAMFTS010000005">
    <property type="protein sequence ID" value="KAJ4749499.1"/>
    <property type="molecule type" value="Genomic_DNA"/>
</dbReference>
<proteinExistence type="predicted"/>
<dbReference type="InterPro" id="IPR025753">
    <property type="entry name" value="AAA_N_dom"/>
</dbReference>
<gene>
    <name evidence="2" type="ORF">LUZ62_083904</name>
</gene>
<organism evidence="2 3">
    <name type="scientific">Rhynchospora pubera</name>
    <dbReference type="NCBI Taxonomy" id="906938"/>
    <lineage>
        <taxon>Eukaryota</taxon>
        <taxon>Viridiplantae</taxon>
        <taxon>Streptophyta</taxon>
        <taxon>Embryophyta</taxon>
        <taxon>Tracheophyta</taxon>
        <taxon>Spermatophyta</taxon>
        <taxon>Magnoliopsida</taxon>
        <taxon>Liliopsida</taxon>
        <taxon>Poales</taxon>
        <taxon>Cyperaceae</taxon>
        <taxon>Cyperoideae</taxon>
        <taxon>Rhynchosporeae</taxon>
        <taxon>Rhynchospora</taxon>
    </lineage>
</organism>
<accession>A0AAV8C3Z1</accession>
<evidence type="ECO:0000259" key="1">
    <source>
        <dbReference type="Pfam" id="PF14363"/>
    </source>
</evidence>
<name>A0AAV8C3Z1_9POAL</name>
<keyword evidence="3" id="KW-1185">Reference proteome</keyword>
<protein>
    <submittedName>
        <fullName evidence="2">P-loop containing nucleoside triphosphate hydrolases superfamily protein</fullName>
    </submittedName>
</protein>
<dbReference type="Proteomes" id="UP001140206">
    <property type="component" value="Chromosome 5"/>
</dbReference>
<reference evidence="2" key="1">
    <citation type="submission" date="2022-08" db="EMBL/GenBank/DDBJ databases">
        <authorList>
            <person name="Marques A."/>
        </authorList>
    </citation>
    <scope>NUCLEOTIDE SEQUENCE</scope>
    <source>
        <strain evidence="2">RhyPub2mFocal</strain>
        <tissue evidence="2">Leaves</tissue>
    </source>
</reference>
<sequence>MLLRGVVNDLVPCEVRDFIFSGLNRMHSRVFSEHTITIEENEGISTNEVFNAVRIYLASRVNTDMRRIRVSRVGKKTENMIVSMAVGEEMVDSFEGTDFKWQLVHNERLLGSGLNKSNLKQLQMQSFELNFQKKHKDKALNSWHCWVSVDLHHPSTFDTLTIHSELKQTMMDDLARLIC</sequence>
<keyword evidence="2" id="KW-0378">Hydrolase</keyword>
<dbReference type="InterPro" id="IPR050747">
    <property type="entry name" value="Mitochondrial_chaperone_BCS1"/>
</dbReference>
<dbReference type="GO" id="GO:0016787">
    <property type="term" value="F:hydrolase activity"/>
    <property type="evidence" value="ECO:0007669"/>
    <property type="project" value="UniProtKB-KW"/>
</dbReference>
<evidence type="ECO:0000313" key="3">
    <source>
        <dbReference type="Proteomes" id="UP001140206"/>
    </source>
</evidence>
<evidence type="ECO:0000313" key="2">
    <source>
        <dbReference type="EMBL" id="KAJ4749499.1"/>
    </source>
</evidence>
<dbReference type="PANTHER" id="PTHR23070">
    <property type="entry name" value="BCS1 AAA-TYPE ATPASE"/>
    <property type="match status" value="1"/>
</dbReference>
<feature type="domain" description="AAA-type ATPase N-terminal" evidence="1">
    <location>
        <begin position="11"/>
        <end position="104"/>
    </location>
</feature>